<keyword evidence="2 4" id="KW-0808">Transferase</keyword>
<dbReference type="OrthoDB" id="4664297at2759"/>
<dbReference type="InterPro" id="IPR014440">
    <property type="entry name" value="HCCAis_GSTk"/>
</dbReference>
<comment type="catalytic activity">
    <reaction evidence="3 4">
        <text>RX + glutathione = an S-substituted glutathione + a halide anion + H(+)</text>
        <dbReference type="Rhea" id="RHEA:16437"/>
        <dbReference type="ChEBI" id="CHEBI:15378"/>
        <dbReference type="ChEBI" id="CHEBI:16042"/>
        <dbReference type="ChEBI" id="CHEBI:17792"/>
        <dbReference type="ChEBI" id="CHEBI:57925"/>
        <dbReference type="ChEBI" id="CHEBI:90779"/>
        <dbReference type="EC" id="2.5.1.18"/>
    </reaction>
</comment>
<evidence type="ECO:0000256" key="5">
    <source>
        <dbReference type="PIRSR" id="PIRSR006386-1"/>
    </source>
</evidence>
<comment type="similarity">
    <text evidence="1 4">Belongs to the GST superfamily. Kappa family.</text>
</comment>
<evidence type="ECO:0000313" key="7">
    <source>
        <dbReference type="EMBL" id="KAF2669661.1"/>
    </source>
</evidence>
<evidence type="ECO:0000313" key="8">
    <source>
        <dbReference type="Proteomes" id="UP000799302"/>
    </source>
</evidence>
<dbReference type="GO" id="GO:0005777">
    <property type="term" value="C:peroxisome"/>
    <property type="evidence" value="ECO:0007669"/>
    <property type="project" value="TreeGrafter"/>
</dbReference>
<dbReference type="Proteomes" id="UP000799302">
    <property type="component" value="Unassembled WGS sequence"/>
</dbReference>
<dbReference type="PANTHER" id="PTHR42943:SF2">
    <property type="entry name" value="GLUTATHIONE S-TRANSFERASE KAPPA 1"/>
    <property type="match status" value="1"/>
</dbReference>
<dbReference type="InterPro" id="IPR001853">
    <property type="entry name" value="DSBA-like_thioredoxin_dom"/>
</dbReference>
<dbReference type="InterPro" id="IPR051924">
    <property type="entry name" value="GST_Kappa/NadH"/>
</dbReference>
<dbReference type="EC" id="2.5.1.18" evidence="4"/>
<dbReference type="EMBL" id="MU004235">
    <property type="protein sequence ID" value="KAF2669661.1"/>
    <property type="molecule type" value="Genomic_DNA"/>
</dbReference>
<dbReference type="SUPFAM" id="SSF52833">
    <property type="entry name" value="Thioredoxin-like"/>
    <property type="match status" value="1"/>
</dbReference>
<evidence type="ECO:0000256" key="2">
    <source>
        <dbReference type="ARBA" id="ARBA00022679"/>
    </source>
</evidence>
<keyword evidence="7" id="KW-0413">Isomerase</keyword>
<evidence type="ECO:0000256" key="1">
    <source>
        <dbReference type="ARBA" id="ARBA00006494"/>
    </source>
</evidence>
<dbReference type="Pfam" id="PF01323">
    <property type="entry name" value="DSBA"/>
    <property type="match status" value="1"/>
</dbReference>
<dbReference type="Gene3D" id="3.40.30.10">
    <property type="entry name" value="Glutaredoxin"/>
    <property type="match status" value="1"/>
</dbReference>
<evidence type="ECO:0000256" key="4">
    <source>
        <dbReference type="PIRNR" id="PIRNR006386"/>
    </source>
</evidence>
<dbReference type="GO" id="GO:0006749">
    <property type="term" value="P:glutathione metabolic process"/>
    <property type="evidence" value="ECO:0007669"/>
    <property type="project" value="TreeGrafter"/>
</dbReference>
<evidence type="ECO:0000259" key="6">
    <source>
        <dbReference type="Pfam" id="PF01323"/>
    </source>
</evidence>
<reference evidence="7" key="1">
    <citation type="journal article" date="2020" name="Stud. Mycol.">
        <title>101 Dothideomycetes genomes: a test case for predicting lifestyles and emergence of pathogens.</title>
        <authorList>
            <person name="Haridas S."/>
            <person name="Albert R."/>
            <person name="Binder M."/>
            <person name="Bloem J."/>
            <person name="Labutti K."/>
            <person name="Salamov A."/>
            <person name="Andreopoulos B."/>
            <person name="Baker S."/>
            <person name="Barry K."/>
            <person name="Bills G."/>
            <person name="Bluhm B."/>
            <person name="Cannon C."/>
            <person name="Castanera R."/>
            <person name="Culley D."/>
            <person name="Daum C."/>
            <person name="Ezra D."/>
            <person name="Gonzalez J."/>
            <person name="Henrissat B."/>
            <person name="Kuo A."/>
            <person name="Liang C."/>
            <person name="Lipzen A."/>
            <person name="Lutzoni F."/>
            <person name="Magnuson J."/>
            <person name="Mondo S."/>
            <person name="Nolan M."/>
            <person name="Ohm R."/>
            <person name="Pangilinan J."/>
            <person name="Park H.-J."/>
            <person name="Ramirez L."/>
            <person name="Alfaro M."/>
            <person name="Sun H."/>
            <person name="Tritt A."/>
            <person name="Yoshinaga Y."/>
            <person name="Zwiers L.-H."/>
            <person name="Turgeon B."/>
            <person name="Goodwin S."/>
            <person name="Spatafora J."/>
            <person name="Crous P."/>
            <person name="Grigoriev I."/>
        </authorList>
    </citation>
    <scope>NUCLEOTIDE SEQUENCE</scope>
    <source>
        <strain evidence="7">CBS 115976</strain>
    </source>
</reference>
<protein>
    <recommendedName>
        <fullName evidence="4">Glutathione S-transferase kappa</fullName>
        <ecNumber evidence="4">2.5.1.18</ecNumber>
    </recommendedName>
</protein>
<evidence type="ECO:0000256" key="3">
    <source>
        <dbReference type="ARBA" id="ARBA00047960"/>
    </source>
</evidence>
<gene>
    <name evidence="7" type="ORF">BT63DRAFT_387996</name>
</gene>
<dbReference type="PANTHER" id="PTHR42943">
    <property type="entry name" value="GLUTATHIONE S-TRANSFERASE KAPPA"/>
    <property type="match status" value="1"/>
</dbReference>
<proteinExistence type="inferred from homology"/>
<dbReference type="FunFam" id="3.40.30.10:FF:000096">
    <property type="entry name" value="Glutathione S-transferase kappa"/>
    <property type="match status" value="1"/>
</dbReference>
<dbReference type="InterPro" id="IPR036249">
    <property type="entry name" value="Thioredoxin-like_sf"/>
</dbReference>
<sequence>MPSPKLKLYFDTVSPFAYFAFWALENLPAFKNVEKTYVPIFLGGLMKACDNRPPIEITNKNKWIYVERLRWAKQFNIPLKPETPEGFPVLTLTPQRALTAVSILYPELLVQCTSAVYTAFWVEHTRINEPAALGSVLGSVLANDQLDKVMQATSTKDVKDGLSEKTQEAFDTGAFGMPWFVATNKKGETEAFWGFDHLGQVADHLGLERPLQDGWRAML</sequence>
<dbReference type="GO" id="GO:0004602">
    <property type="term" value="F:glutathione peroxidase activity"/>
    <property type="evidence" value="ECO:0007669"/>
    <property type="project" value="TreeGrafter"/>
</dbReference>
<dbReference type="GO" id="GO:0016853">
    <property type="term" value="F:isomerase activity"/>
    <property type="evidence" value="ECO:0007669"/>
    <property type="project" value="UniProtKB-KW"/>
</dbReference>
<dbReference type="GO" id="GO:0005739">
    <property type="term" value="C:mitochondrion"/>
    <property type="evidence" value="ECO:0007669"/>
    <property type="project" value="TreeGrafter"/>
</dbReference>
<feature type="active site" description="Nucleophile" evidence="5">
    <location>
        <position position="14"/>
    </location>
</feature>
<dbReference type="PIRSF" id="PIRSF006386">
    <property type="entry name" value="HCCAis_GSTk"/>
    <property type="match status" value="1"/>
</dbReference>
<feature type="domain" description="DSBA-like thioredoxin" evidence="6">
    <location>
        <begin position="6"/>
        <end position="205"/>
    </location>
</feature>
<dbReference type="GO" id="GO:0004364">
    <property type="term" value="F:glutathione transferase activity"/>
    <property type="evidence" value="ECO:0007669"/>
    <property type="project" value="UniProtKB-UniRule"/>
</dbReference>
<keyword evidence="8" id="KW-1185">Reference proteome</keyword>
<organism evidence="7 8">
    <name type="scientific">Microthyrium microscopicum</name>
    <dbReference type="NCBI Taxonomy" id="703497"/>
    <lineage>
        <taxon>Eukaryota</taxon>
        <taxon>Fungi</taxon>
        <taxon>Dikarya</taxon>
        <taxon>Ascomycota</taxon>
        <taxon>Pezizomycotina</taxon>
        <taxon>Dothideomycetes</taxon>
        <taxon>Dothideomycetes incertae sedis</taxon>
        <taxon>Microthyriales</taxon>
        <taxon>Microthyriaceae</taxon>
        <taxon>Microthyrium</taxon>
    </lineage>
</organism>
<dbReference type="AlphaFoldDB" id="A0A6A6UDL5"/>
<accession>A0A6A6UDL5</accession>
<name>A0A6A6UDL5_9PEZI</name>